<dbReference type="InterPro" id="IPR001638">
    <property type="entry name" value="Solute-binding_3/MltF_N"/>
</dbReference>
<gene>
    <name evidence="3" type="ORF">GCL60_03600</name>
</gene>
<comment type="caution">
    <text evidence="3">The sequence shown here is derived from an EMBL/GenBank/DDBJ whole genome shotgun (WGS) entry which is preliminary data.</text>
</comment>
<organism evidence="3 4">
    <name type="scientific">Silvanigrella paludirubra</name>
    <dbReference type="NCBI Taxonomy" id="2499159"/>
    <lineage>
        <taxon>Bacteria</taxon>
        <taxon>Pseudomonadati</taxon>
        <taxon>Bdellovibrionota</taxon>
        <taxon>Oligoflexia</taxon>
        <taxon>Silvanigrellales</taxon>
        <taxon>Silvanigrellaceae</taxon>
        <taxon>Silvanigrella</taxon>
    </lineage>
</organism>
<dbReference type="EMBL" id="WFLM01000001">
    <property type="protein sequence ID" value="KAB8041032.1"/>
    <property type="molecule type" value="Genomic_DNA"/>
</dbReference>
<dbReference type="Pfam" id="PF00497">
    <property type="entry name" value="SBP_bac_3"/>
    <property type="match status" value="1"/>
</dbReference>
<dbReference type="Gene3D" id="3.40.190.10">
    <property type="entry name" value="Periplasmic binding protein-like II"/>
    <property type="match status" value="2"/>
</dbReference>
<evidence type="ECO:0000256" key="1">
    <source>
        <dbReference type="ARBA" id="ARBA00022729"/>
    </source>
</evidence>
<feature type="domain" description="Solute-binding protein family 3/N-terminal" evidence="2">
    <location>
        <begin position="49"/>
        <end position="269"/>
    </location>
</feature>
<evidence type="ECO:0000259" key="2">
    <source>
        <dbReference type="Pfam" id="PF00497"/>
    </source>
</evidence>
<evidence type="ECO:0000313" key="4">
    <source>
        <dbReference type="Proteomes" id="UP000437748"/>
    </source>
</evidence>
<name>A0A6N6W063_9BACT</name>
<dbReference type="OrthoDB" id="5296667at2"/>
<keyword evidence="4" id="KW-1185">Reference proteome</keyword>
<proteinExistence type="predicted"/>
<dbReference type="RefSeq" id="WP_153418555.1">
    <property type="nucleotide sequence ID" value="NZ_WFLM01000001.1"/>
</dbReference>
<dbReference type="Proteomes" id="UP000437748">
    <property type="component" value="Unassembled WGS sequence"/>
</dbReference>
<reference evidence="3 4" key="1">
    <citation type="submission" date="2019-10" db="EMBL/GenBank/DDBJ databases">
        <title>New species of Slilvanegrellaceae.</title>
        <authorList>
            <person name="Pitt A."/>
            <person name="Hahn M.W."/>
        </authorList>
    </citation>
    <scope>NUCLEOTIDE SEQUENCE [LARGE SCALE GENOMIC DNA]</scope>
    <source>
        <strain evidence="3 4">SP-Ram-0.45-NSY-1</strain>
    </source>
</reference>
<protein>
    <submittedName>
        <fullName evidence="3">Transporter substrate-binding domain-containing protein</fullName>
    </submittedName>
</protein>
<dbReference type="PANTHER" id="PTHR35936:SF25">
    <property type="entry name" value="ABC TRANSPORTER SUBSTRATE-BINDING PROTEIN"/>
    <property type="match status" value="1"/>
</dbReference>
<dbReference type="PANTHER" id="PTHR35936">
    <property type="entry name" value="MEMBRANE-BOUND LYTIC MUREIN TRANSGLYCOSYLASE F"/>
    <property type="match status" value="1"/>
</dbReference>
<dbReference type="AlphaFoldDB" id="A0A6N6W063"/>
<sequence>MIKLFYTKFIYIILFFHLENLYASEILRICSGVSPPYIEGNMEIGVASGGIEVEIIEIIFKKLNIKYKIEIIPWAKCEFGLNAGTFDASLKVSKNSERENFILYPKFPIWESNFVFFTNVETKNLYKIESYDDVKKYKLKIGISRGNTYNKDFWESFPWIDKENKKYNSLIEVSHNHEENMRKLSENKISLYPQDKLIGIYSSKTSKYKNITYYNYTLFKKDYFQVFSKKSKFSTSQYKNIYDVLNNYNSELDKLKKSDNYNKIFKKYLK</sequence>
<evidence type="ECO:0000313" key="3">
    <source>
        <dbReference type="EMBL" id="KAB8041032.1"/>
    </source>
</evidence>
<dbReference type="SUPFAM" id="SSF53850">
    <property type="entry name" value="Periplasmic binding protein-like II"/>
    <property type="match status" value="1"/>
</dbReference>
<keyword evidence="1" id="KW-0732">Signal</keyword>
<accession>A0A6N6W063</accession>